<dbReference type="NCBIfam" id="TIGR01611">
    <property type="entry name" value="tail_tube"/>
    <property type="match status" value="1"/>
</dbReference>
<evidence type="ECO:0008006" key="3">
    <source>
        <dbReference type="Google" id="ProtNLM"/>
    </source>
</evidence>
<evidence type="ECO:0000313" key="1">
    <source>
        <dbReference type="EMBL" id="QJB21759.1"/>
    </source>
</evidence>
<keyword evidence="2" id="KW-1185">Reference proteome</keyword>
<protein>
    <recommendedName>
        <fullName evidence="3">Major tail tube protein</fullName>
    </recommendedName>
</protein>
<dbReference type="Proteomes" id="UP000671938">
    <property type="component" value="Segment"/>
</dbReference>
<sequence>MAGPRAVRKNINLFVDGRGQAGQIDEYNAPKLSLKTEEYQGGGMYGPLELTMGHEKLECDFTLISYDTNVLRNFGLVEGQQIQLTARQALEDWDGTVTALVHNMRGKIRAIDPGTSKSGEKPSMKIEMALSYYKETANGIVVHEVDVENMKFIKNGVDILQAFRSALGI</sequence>
<proteinExistence type="predicted"/>
<dbReference type="EMBL" id="MT161381">
    <property type="protein sequence ID" value="QJB21759.1"/>
    <property type="molecule type" value="Genomic_DNA"/>
</dbReference>
<gene>
    <name evidence="1" type="ORF">XccvBFoX1_gp20</name>
</gene>
<reference evidence="2" key="1">
    <citation type="submission" date="2020-03" db="EMBL/GenBank/DDBJ databases">
        <title>Development of an integrated pest management strategy to control Xanthomonas campestris pv. campestris by using bacteriophages.</title>
        <authorList>
            <person name="Holtappels D."/>
            <person name="Rombouts S."/>
            <person name="Lavigne R."/>
            <person name="Wagemans J."/>
        </authorList>
    </citation>
    <scope>NUCLEOTIDE SEQUENCE [LARGE SCALE GENOMIC DNA]</scope>
</reference>
<organism evidence="1 2">
    <name type="scientific">Xanthomonas phage FoX1</name>
    <dbReference type="NCBI Taxonomy" id="2723897"/>
    <lineage>
        <taxon>Viruses</taxon>
        <taxon>Duplodnaviria</taxon>
        <taxon>Heunggongvirae</taxon>
        <taxon>Uroviricota</taxon>
        <taxon>Caudoviricetes</taxon>
        <taxon>Foxunavirus</taxon>
        <taxon>Foxunavirus fox1</taxon>
    </lineage>
</organism>
<dbReference type="Pfam" id="PF04985">
    <property type="entry name" value="Phage_tube"/>
    <property type="match status" value="1"/>
</dbReference>
<dbReference type="InterPro" id="IPR006498">
    <property type="entry name" value="Tail_tube"/>
</dbReference>
<accession>A0A858NML1</accession>
<name>A0A858NML1_9CAUD</name>
<evidence type="ECO:0000313" key="2">
    <source>
        <dbReference type="Proteomes" id="UP000671938"/>
    </source>
</evidence>